<dbReference type="GO" id="GO:0006355">
    <property type="term" value="P:regulation of DNA-templated transcription"/>
    <property type="evidence" value="ECO:0007669"/>
    <property type="project" value="TreeGrafter"/>
</dbReference>
<evidence type="ECO:0000256" key="1">
    <source>
        <dbReference type="SAM" id="MobiDB-lite"/>
    </source>
</evidence>
<dbReference type="EMBL" id="CAJPIZ010001928">
    <property type="protein sequence ID" value="CAG2104282.1"/>
    <property type="molecule type" value="Genomic_DNA"/>
</dbReference>
<dbReference type="GO" id="GO:0043130">
    <property type="term" value="F:ubiquitin binding"/>
    <property type="evidence" value="ECO:0007669"/>
    <property type="project" value="TreeGrafter"/>
</dbReference>
<dbReference type="InterPro" id="IPR052586">
    <property type="entry name" value="ASCC2"/>
</dbReference>
<dbReference type="PANTHER" id="PTHR21494">
    <property type="entry name" value="ACTIVATING SIGNAL COINTEGRATOR 1 COMPLEX SUBUNIT 2 ASC-1 COMPLEX SUBUNIT P100"/>
    <property type="match status" value="1"/>
</dbReference>
<accession>A0A7R9KIG2</accession>
<dbReference type="AlphaFoldDB" id="A0A7R9KIG2"/>
<keyword evidence="3" id="KW-1185">Reference proteome</keyword>
<protein>
    <submittedName>
        <fullName evidence="2">Uncharacterized protein</fullName>
    </submittedName>
</protein>
<dbReference type="Proteomes" id="UP000759131">
    <property type="component" value="Unassembled WGS sequence"/>
</dbReference>
<sequence>MKRSDIASVRPKIRSKNTEKLNGEPLERRTIRFEDRDGIERYYPALHIKFSHAMVFVKFSPPPMKTIADSHLTGQDLANNPEIQKWFADVNNFEEMAKTLFWSTLIYERSFQISLESYLGSAPRDHELYNSLITNEMKTCLKRVHNLVFRLYLRICSFFETKTNYISENTFGALLYDNYLIDFPKMIDLSVLYVNTECYQLLAQMLSTVIGCQPRFEEDLLKGCAHFKEMFNSIEQRLGT</sequence>
<dbReference type="EMBL" id="OC856503">
    <property type="protein sequence ID" value="CAD7623852.1"/>
    <property type="molecule type" value="Genomic_DNA"/>
</dbReference>
<proteinExistence type="predicted"/>
<organism evidence="2">
    <name type="scientific">Medioppia subpectinata</name>
    <dbReference type="NCBI Taxonomy" id="1979941"/>
    <lineage>
        <taxon>Eukaryota</taxon>
        <taxon>Metazoa</taxon>
        <taxon>Ecdysozoa</taxon>
        <taxon>Arthropoda</taxon>
        <taxon>Chelicerata</taxon>
        <taxon>Arachnida</taxon>
        <taxon>Acari</taxon>
        <taxon>Acariformes</taxon>
        <taxon>Sarcoptiformes</taxon>
        <taxon>Oribatida</taxon>
        <taxon>Brachypylina</taxon>
        <taxon>Oppioidea</taxon>
        <taxon>Oppiidae</taxon>
        <taxon>Medioppia</taxon>
    </lineage>
</organism>
<dbReference type="OrthoDB" id="5577209at2759"/>
<feature type="non-terminal residue" evidence="2">
    <location>
        <position position="240"/>
    </location>
</feature>
<evidence type="ECO:0000313" key="2">
    <source>
        <dbReference type="EMBL" id="CAD7623852.1"/>
    </source>
</evidence>
<gene>
    <name evidence="2" type="ORF">OSB1V03_LOCUS4302</name>
</gene>
<name>A0A7R9KIG2_9ACAR</name>
<evidence type="ECO:0000313" key="3">
    <source>
        <dbReference type="Proteomes" id="UP000759131"/>
    </source>
</evidence>
<reference evidence="2" key="1">
    <citation type="submission" date="2020-11" db="EMBL/GenBank/DDBJ databases">
        <authorList>
            <person name="Tran Van P."/>
        </authorList>
    </citation>
    <scope>NUCLEOTIDE SEQUENCE</scope>
</reference>
<feature type="region of interest" description="Disordered" evidence="1">
    <location>
        <begin position="1"/>
        <end position="21"/>
    </location>
</feature>
<dbReference type="PANTHER" id="PTHR21494:SF0">
    <property type="entry name" value="ACTIVATING SIGNAL COINTEGRATOR 1 COMPLEX SUBUNIT 2"/>
    <property type="match status" value="1"/>
</dbReference>